<name>A0A8J7ME87_9BACT</name>
<sequence>MTEAKETKEKKVKPARRHRWKRLFFLLTLLLAALFLLINGPVTRGVARWAVREGLKKAEIDGSFHLDGTLIGGFQLTKVDLYSEKAGIRGLSASLLEIDYSLRSLMNKEIELVKARDLYCWIDVAAFESSDEVKEPSESTPEEIVEMVRPYVLPIELDIQNTTIIIDKDEKTLWRAEGMSLTHQQGASEILLHISQFTDIEEKVLVQQSAKLVWQEKSIEFGGFPVTHDVIFSHLEWDFEDAESIDFIADIQLGTSNLNAKMLAYTSLEVKLNEGPLLLTLANEWLPEEHHIQGQVDQLALKIADLKEVRAPSDAEFSLAVSGLKYQKYALDAIRISTEASDSALNLNYFVKDRSTVIDGTLGLKLNDTEKQEWQHFASDVDVALQLKIDQYQDYLDELEIEAPIGGWPKLGLHVSGTTALVAGALQDAHADLGVTDFTWAGLDYQAIDISANWLASEQVAKAAVTLKKDGREDIELAGSYGIESQNYSGQLALQSFVLDDLQPLLEVFEVDYPLAGQLDLSWQGEGNVADVLKSAGSLQLTGSEIFVADEQPTIQAKLDASYGGVKVVTLKEFEVVRDKLALTSRGAWADGKLVLETLQLTDDGDTIFAAEMEIPASEEIRDLQGFLEQEDELKLHIQADKLPLAKIYELLPMLPNEPLDGLLDIDITANGQLSDPQIDSKIKLSQVSVDGYDFFDGASLELDLLTADKQVDLKGIWTITNQKPFLVNAKMPFELMKWVDNPDSLLEEEFHVDLDSRDINLNRYAELFPKITEVAGSLTIELEGFGKIKEPKIRGDILLDVDRFAMKKRAVPEFKDIDIRIRFDEDQVEIKPSKMRAAGGAFEFSGLIGIADYKNPEFDITLKADKALVWRDDSVIVRSDGLIQVKGPLSGAEISGEVAIVESLFYKDIEIIPVGIPVSQPESAELPSFTTVDTSEGFGLPEPFDKWTVNMLVRTKDDFLVRGNVAEGNIAANIKVTGSLNDPLPDGFVVLKEGKANLPFSRLEVNESRVTFTHKTKFDPELEIVGRSKVGSYTVEMRVFGRASAPKTLMTSNPPLPESEVLLLLLTGTTSSELEDPAVAKAKAYQFLLDSVRRQASGGKPNFLTRVLNLSEKIDINIGGVDPFTGRKFNSATVDLEDFSLPRPRLFGRSSLADNPWFASFSIDDKNNTRGLILYVIRFK</sequence>
<dbReference type="Proteomes" id="UP000624703">
    <property type="component" value="Unassembled WGS sequence"/>
</dbReference>
<protein>
    <submittedName>
        <fullName evidence="6">Translocation/assembly module TamB domain-containing protein</fullName>
    </submittedName>
</protein>
<gene>
    <name evidence="6" type="ORF">JIN82_11425</name>
</gene>
<keyword evidence="4" id="KW-0472">Membrane</keyword>
<comment type="subcellular location">
    <subcellularLocation>
        <location evidence="1">Membrane</location>
        <topology evidence="1">Single-pass membrane protein</topology>
    </subcellularLocation>
</comment>
<keyword evidence="7" id="KW-1185">Reference proteome</keyword>
<dbReference type="GO" id="GO:0005886">
    <property type="term" value="C:plasma membrane"/>
    <property type="evidence" value="ECO:0007669"/>
    <property type="project" value="InterPro"/>
</dbReference>
<evidence type="ECO:0000256" key="3">
    <source>
        <dbReference type="ARBA" id="ARBA00022989"/>
    </source>
</evidence>
<dbReference type="PANTHER" id="PTHR36985">
    <property type="entry name" value="TRANSLOCATION AND ASSEMBLY MODULE SUBUNIT TAMB"/>
    <property type="match status" value="1"/>
</dbReference>
<dbReference type="Pfam" id="PF04357">
    <property type="entry name" value="TamB"/>
    <property type="match status" value="1"/>
</dbReference>
<evidence type="ECO:0000256" key="4">
    <source>
        <dbReference type="ARBA" id="ARBA00023136"/>
    </source>
</evidence>
<dbReference type="RefSeq" id="WP_200311781.1">
    <property type="nucleotide sequence ID" value="NZ_JAENIM010000041.1"/>
</dbReference>
<evidence type="ECO:0000313" key="6">
    <source>
        <dbReference type="EMBL" id="MBK1791762.1"/>
    </source>
</evidence>
<dbReference type="AlphaFoldDB" id="A0A8J7ME87"/>
<keyword evidence="3" id="KW-1133">Transmembrane helix</keyword>
<evidence type="ECO:0000256" key="1">
    <source>
        <dbReference type="ARBA" id="ARBA00004167"/>
    </source>
</evidence>
<dbReference type="PANTHER" id="PTHR36985:SF1">
    <property type="entry name" value="TRANSLOCATION AND ASSEMBLY MODULE SUBUNIT TAMB"/>
    <property type="match status" value="1"/>
</dbReference>
<organism evidence="6 7">
    <name type="scientific">Persicirhabdus sediminis</name>
    <dbReference type="NCBI Taxonomy" id="454144"/>
    <lineage>
        <taxon>Bacteria</taxon>
        <taxon>Pseudomonadati</taxon>
        <taxon>Verrucomicrobiota</taxon>
        <taxon>Verrucomicrobiia</taxon>
        <taxon>Verrucomicrobiales</taxon>
        <taxon>Verrucomicrobiaceae</taxon>
        <taxon>Persicirhabdus</taxon>
    </lineage>
</organism>
<proteinExistence type="predicted"/>
<dbReference type="GO" id="GO:0009306">
    <property type="term" value="P:protein secretion"/>
    <property type="evidence" value="ECO:0007669"/>
    <property type="project" value="InterPro"/>
</dbReference>
<evidence type="ECO:0000313" key="7">
    <source>
        <dbReference type="Proteomes" id="UP000624703"/>
    </source>
</evidence>
<reference evidence="6" key="1">
    <citation type="submission" date="2021-01" db="EMBL/GenBank/DDBJ databases">
        <title>Modified the classification status of verrucomicrobia.</title>
        <authorList>
            <person name="Feng X."/>
        </authorList>
    </citation>
    <scope>NUCLEOTIDE SEQUENCE</scope>
    <source>
        <strain evidence="6">_KCTC 22039</strain>
    </source>
</reference>
<dbReference type="EMBL" id="JAENIM010000041">
    <property type="protein sequence ID" value="MBK1791762.1"/>
    <property type="molecule type" value="Genomic_DNA"/>
</dbReference>
<keyword evidence="2" id="KW-0812">Transmembrane</keyword>
<dbReference type="InterPro" id="IPR007452">
    <property type="entry name" value="TamB_C"/>
</dbReference>
<accession>A0A8J7ME87</accession>
<comment type="caution">
    <text evidence="6">The sequence shown here is derived from an EMBL/GenBank/DDBJ whole genome shotgun (WGS) entry which is preliminary data.</text>
</comment>
<evidence type="ECO:0000256" key="2">
    <source>
        <dbReference type="ARBA" id="ARBA00022692"/>
    </source>
</evidence>
<evidence type="ECO:0000259" key="5">
    <source>
        <dbReference type="Pfam" id="PF04357"/>
    </source>
</evidence>
<dbReference type="GO" id="GO:0097347">
    <property type="term" value="C:TAM protein secretion complex"/>
    <property type="evidence" value="ECO:0007669"/>
    <property type="project" value="TreeGrafter"/>
</dbReference>
<feature type="domain" description="Translocation and assembly module TamB C-terminal" evidence="5">
    <location>
        <begin position="837"/>
        <end position="1115"/>
    </location>
</feature>